<evidence type="ECO:0000256" key="6">
    <source>
        <dbReference type="SAM" id="Phobius"/>
    </source>
</evidence>
<evidence type="ECO:0000256" key="5">
    <source>
        <dbReference type="SAM" id="MobiDB-lite"/>
    </source>
</evidence>
<dbReference type="HOGENOM" id="CLU_000960_22_1_1"/>
<feature type="transmembrane region" description="Helical" evidence="6">
    <location>
        <begin position="202"/>
        <end position="221"/>
    </location>
</feature>
<dbReference type="GO" id="GO:0022857">
    <property type="term" value="F:transmembrane transporter activity"/>
    <property type="evidence" value="ECO:0007669"/>
    <property type="project" value="InterPro"/>
</dbReference>
<feature type="transmembrane region" description="Helical" evidence="6">
    <location>
        <begin position="479"/>
        <end position="499"/>
    </location>
</feature>
<feature type="transmembrane region" description="Helical" evidence="6">
    <location>
        <begin position="550"/>
        <end position="569"/>
    </location>
</feature>
<reference evidence="8 9" key="1">
    <citation type="submission" date="2014-04" db="EMBL/GenBank/DDBJ databases">
        <authorList>
            <consortium name="DOE Joint Genome Institute"/>
            <person name="Kuo A."/>
            <person name="Zuccaro A."/>
            <person name="Kohler A."/>
            <person name="Nagy L.G."/>
            <person name="Floudas D."/>
            <person name="Copeland A."/>
            <person name="Barry K.W."/>
            <person name="Cichocki N."/>
            <person name="Veneault-Fourrey C."/>
            <person name="LaButti K."/>
            <person name="Lindquist E.A."/>
            <person name="Lipzen A."/>
            <person name="Lundell T."/>
            <person name="Morin E."/>
            <person name="Murat C."/>
            <person name="Sun H."/>
            <person name="Tunlid A."/>
            <person name="Henrissat B."/>
            <person name="Grigoriev I.V."/>
            <person name="Hibbett D.S."/>
            <person name="Martin F."/>
            <person name="Nordberg H.P."/>
            <person name="Cantor M.N."/>
            <person name="Hua S.X."/>
        </authorList>
    </citation>
    <scope>NUCLEOTIDE SEQUENCE [LARGE SCALE GENOMIC DNA]</scope>
    <source>
        <strain evidence="8 9">MAFF 305830</strain>
    </source>
</reference>
<evidence type="ECO:0000256" key="3">
    <source>
        <dbReference type="ARBA" id="ARBA00022989"/>
    </source>
</evidence>
<keyword evidence="2 6" id="KW-0812">Transmembrane</keyword>
<comment type="subcellular location">
    <subcellularLocation>
        <location evidence="1">Membrane</location>
        <topology evidence="1">Multi-pass membrane protein</topology>
    </subcellularLocation>
</comment>
<evidence type="ECO:0000256" key="2">
    <source>
        <dbReference type="ARBA" id="ARBA00022692"/>
    </source>
</evidence>
<reference evidence="9" key="2">
    <citation type="submission" date="2015-01" db="EMBL/GenBank/DDBJ databases">
        <title>Evolutionary Origins and Diversification of the Mycorrhizal Mutualists.</title>
        <authorList>
            <consortium name="DOE Joint Genome Institute"/>
            <consortium name="Mycorrhizal Genomics Consortium"/>
            <person name="Kohler A."/>
            <person name="Kuo A."/>
            <person name="Nagy L.G."/>
            <person name="Floudas D."/>
            <person name="Copeland A."/>
            <person name="Barry K.W."/>
            <person name="Cichocki N."/>
            <person name="Veneault-Fourrey C."/>
            <person name="LaButti K."/>
            <person name="Lindquist E.A."/>
            <person name="Lipzen A."/>
            <person name="Lundell T."/>
            <person name="Morin E."/>
            <person name="Murat C."/>
            <person name="Riley R."/>
            <person name="Ohm R."/>
            <person name="Sun H."/>
            <person name="Tunlid A."/>
            <person name="Henrissat B."/>
            <person name="Grigoriev I.V."/>
            <person name="Hibbett D.S."/>
            <person name="Martin F."/>
        </authorList>
    </citation>
    <scope>NUCLEOTIDE SEQUENCE [LARGE SCALE GENOMIC DNA]</scope>
    <source>
        <strain evidence="9">MAFF 305830</strain>
    </source>
</reference>
<dbReference type="STRING" id="933852.A0A0C3ATU8"/>
<feature type="transmembrane region" description="Helical" evidence="6">
    <location>
        <begin position="78"/>
        <end position="102"/>
    </location>
</feature>
<dbReference type="InterPro" id="IPR011701">
    <property type="entry name" value="MFS"/>
</dbReference>
<dbReference type="AlphaFoldDB" id="A0A0C3ATU8"/>
<feature type="transmembrane region" description="Helical" evidence="6">
    <location>
        <begin position="144"/>
        <end position="164"/>
    </location>
</feature>
<dbReference type="PRINTS" id="PR01036">
    <property type="entry name" value="TCRTETB"/>
</dbReference>
<dbReference type="Gene3D" id="1.20.1250.20">
    <property type="entry name" value="MFS general substrate transporter like domains"/>
    <property type="match status" value="1"/>
</dbReference>
<proteinExistence type="predicted"/>
<keyword evidence="3 6" id="KW-1133">Transmembrane helix</keyword>
<dbReference type="EMBL" id="KN824295">
    <property type="protein sequence ID" value="KIM27995.1"/>
    <property type="molecule type" value="Genomic_DNA"/>
</dbReference>
<feature type="compositionally biased region" description="Basic and acidic residues" evidence="5">
    <location>
        <begin position="26"/>
        <end position="39"/>
    </location>
</feature>
<dbReference type="CDD" id="cd17502">
    <property type="entry name" value="MFS_Azr1_MDR_like"/>
    <property type="match status" value="1"/>
</dbReference>
<feature type="transmembrane region" description="Helical" evidence="6">
    <location>
        <begin position="443"/>
        <end position="467"/>
    </location>
</feature>
<dbReference type="SUPFAM" id="SSF103473">
    <property type="entry name" value="MFS general substrate transporter"/>
    <property type="match status" value="1"/>
</dbReference>
<protein>
    <recommendedName>
        <fullName evidence="7">Major facilitator superfamily (MFS) profile domain-containing protein</fullName>
    </recommendedName>
</protein>
<dbReference type="PANTHER" id="PTHR23501">
    <property type="entry name" value="MAJOR FACILITATOR SUPERFAMILY"/>
    <property type="match status" value="1"/>
</dbReference>
<keyword evidence="4 6" id="KW-0472">Membrane</keyword>
<sequence length="584" mass="63272">MADLRPTSPARNADRESTVAGTRPPTPKEKNSDLNEKTSARVMTRTSTLTDSQTVDGNNTVATATEADSRLLAGRRLALVHIGFLTSILLVALDQTIVATALPKLASEFQALDQLTWVVSAYFLTQAGLMLTFGQILTIAPNKWVYLVCIVLFELGSLICGVAPSMNVLIFGRAFQGVGASGIFISILTILSQVTRLEQRPLLFGSFGGVFALASVVGPLLGGVFADRVTWRWCFYINLPFGAISVLAVLVFLPSNPPPPNKLYDGKTIMQKWLLMDWVGSVLSVGMITSLLIALQSGGVTREWNDRVIIALFVTFAVLFGLFIGWEYYKKEHAMMPLFLFKRRTQVGAGLATFMMMIAFLAASYYLPFYYQSSRGRSAQDSGIDIIPYMLAAVLASFASGAIVNGTGHYLTYMLVGPAVGAIGAGLLFTIDENTPSARLIGYQIIFGVGLGVAFQLPVMAIQAEYAKKPELIPQASSLLTFFQLLGGVIGIAIAGTIFNNQLVKELGAYADQIPPDILKAVKQSVTVIFQLPQELQAPVVHAYVKALDYVFIFCVPVAVLASVFSVLVKNWNMKERGANMNAV</sequence>
<accession>A0A0C3ATU8</accession>
<evidence type="ECO:0000256" key="4">
    <source>
        <dbReference type="ARBA" id="ARBA00023136"/>
    </source>
</evidence>
<feature type="region of interest" description="Disordered" evidence="5">
    <location>
        <begin position="1"/>
        <end position="55"/>
    </location>
</feature>
<feature type="transmembrane region" description="Helical" evidence="6">
    <location>
        <begin position="274"/>
        <end position="295"/>
    </location>
</feature>
<feature type="compositionally biased region" description="Polar residues" evidence="5">
    <location>
        <begin position="44"/>
        <end position="55"/>
    </location>
</feature>
<evidence type="ECO:0000256" key="1">
    <source>
        <dbReference type="ARBA" id="ARBA00004141"/>
    </source>
</evidence>
<organism evidence="8 9">
    <name type="scientific">Serendipita vermifera MAFF 305830</name>
    <dbReference type="NCBI Taxonomy" id="933852"/>
    <lineage>
        <taxon>Eukaryota</taxon>
        <taxon>Fungi</taxon>
        <taxon>Dikarya</taxon>
        <taxon>Basidiomycota</taxon>
        <taxon>Agaricomycotina</taxon>
        <taxon>Agaricomycetes</taxon>
        <taxon>Sebacinales</taxon>
        <taxon>Serendipitaceae</taxon>
        <taxon>Serendipita</taxon>
    </lineage>
</organism>
<evidence type="ECO:0000259" key="7">
    <source>
        <dbReference type="PROSITE" id="PS50850"/>
    </source>
</evidence>
<dbReference type="Gene3D" id="1.20.1720.10">
    <property type="entry name" value="Multidrug resistance protein D"/>
    <property type="match status" value="1"/>
</dbReference>
<evidence type="ECO:0000313" key="8">
    <source>
        <dbReference type="EMBL" id="KIM27995.1"/>
    </source>
</evidence>
<name>A0A0C3ATU8_SERVB</name>
<feature type="transmembrane region" description="Helical" evidence="6">
    <location>
        <begin position="170"/>
        <end position="190"/>
    </location>
</feature>
<evidence type="ECO:0000313" key="9">
    <source>
        <dbReference type="Proteomes" id="UP000054097"/>
    </source>
</evidence>
<feature type="domain" description="Major facilitator superfamily (MFS) profile" evidence="7">
    <location>
        <begin position="80"/>
        <end position="574"/>
    </location>
</feature>
<feature type="transmembrane region" description="Helical" evidence="6">
    <location>
        <begin position="233"/>
        <end position="253"/>
    </location>
</feature>
<feature type="transmembrane region" description="Helical" evidence="6">
    <location>
        <begin position="307"/>
        <end position="326"/>
    </location>
</feature>
<dbReference type="InterPro" id="IPR036259">
    <property type="entry name" value="MFS_trans_sf"/>
</dbReference>
<feature type="transmembrane region" description="Helical" evidence="6">
    <location>
        <begin position="386"/>
        <end position="404"/>
    </location>
</feature>
<dbReference type="PROSITE" id="PS50850">
    <property type="entry name" value="MFS"/>
    <property type="match status" value="1"/>
</dbReference>
<gene>
    <name evidence="8" type="ORF">M408DRAFT_16426</name>
</gene>
<dbReference type="OrthoDB" id="10021397at2759"/>
<feature type="transmembrane region" description="Helical" evidence="6">
    <location>
        <begin position="411"/>
        <end position="431"/>
    </location>
</feature>
<dbReference type="PANTHER" id="PTHR23501:SF198">
    <property type="entry name" value="AZOLE RESISTANCE PROTEIN 1-RELATED"/>
    <property type="match status" value="1"/>
</dbReference>
<keyword evidence="9" id="KW-1185">Reference proteome</keyword>
<feature type="transmembrane region" description="Helical" evidence="6">
    <location>
        <begin position="114"/>
        <end position="137"/>
    </location>
</feature>
<feature type="transmembrane region" description="Helical" evidence="6">
    <location>
        <begin position="347"/>
        <end position="366"/>
    </location>
</feature>
<dbReference type="Proteomes" id="UP000054097">
    <property type="component" value="Unassembled WGS sequence"/>
</dbReference>
<dbReference type="GO" id="GO:0005886">
    <property type="term" value="C:plasma membrane"/>
    <property type="evidence" value="ECO:0007669"/>
    <property type="project" value="TreeGrafter"/>
</dbReference>
<dbReference type="InterPro" id="IPR020846">
    <property type="entry name" value="MFS_dom"/>
</dbReference>
<dbReference type="Pfam" id="PF07690">
    <property type="entry name" value="MFS_1"/>
    <property type="match status" value="1"/>
</dbReference>